<protein>
    <recommendedName>
        <fullName evidence="9">Lysylphosphatidylglycerol synthetase</fullName>
    </recommendedName>
</protein>
<evidence type="ECO:0000313" key="7">
    <source>
        <dbReference type="EMBL" id="AGY92324.1"/>
    </source>
</evidence>
<feature type="transmembrane region" description="Helical" evidence="6">
    <location>
        <begin position="256"/>
        <end position="278"/>
    </location>
</feature>
<keyword evidence="2" id="KW-1003">Cell membrane</keyword>
<evidence type="ECO:0000256" key="5">
    <source>
        <dbReference type="ARBA" id="ARBA00023136"/>
    </source>
</evidence>
<keyword evidence="8" id="KW-1185">Reference proteome</keyword>
<organism evidence="7 8">
    <name type="scientific">Spiribacter curvatus</name>
    <dbReference type="NCBI Taxonomy" id="1335757"/>
    <lineage>
        <taxon>Bacteria</taxon>
        <taxon>Pseudomonadati</taxon>
        <taxon>Pseudomonadota</taxon>
        <taxon>Gammaproteobacteria</taxon>
        <taxon>Chromatiales</taxon>
        <taxon>Ectothiorhodospiraceae</taxon>
        <taxon>Spiribacter</taxon>
    </lineage>
</organism>
<keyword evidence="3 6" id="KW-0812">Transmembrane</keyword>
<accession>U5T459</accession>
<feature type="transmembrane region" description="Helical" evidence="6">
    <location>
        <begin position="147"/>
        <end position="171"/>
    </location>
</feature>
<sequence length="293" mass="31302">MPRLIRLLISLLILGFIAERFGAGVLEQLQQVDGRWLVAGLLITVAQVLLSAWRWRFTAAQLAVPLRPGVAVREYYLATLVNQILPGGVVGDAQRAWRHSHNTPRRGPAFQAVVIERFSGQLAMVALALVVWGYWRPGGALALPDAWFTGAVALMGAIGAAFAALALITGWRPHWLIDWWQALRCALLAPRVLPIQLIASILVAASYIGVYATCVLSLAPESSPATWLPLIPLVLFAMLIPASIAGWGLREGAAAVLWPLAGLPAAEGVSAAVLYGALSLVASTPGLIAVMRH</sequence>
<dbReference type="InterPro" id="IPR022791">
    <property type="entry name" value="L-PG_synthase/AglD"/>
</dbReference>
<feature type="transmembrane region" description="Helical" evidence="6">
    <location>
        <begin position="230"/>
        <end position="249"/>
    </location>
</feature>
<dbReference type="PANTHER" id="PTHR40277">
    <property type="entry name" value="BLL5419 PROTEIN"/>
    <property type="match status" value="1"/>
</dbReference>
<dbReference type="OrthoDB" id="9126302at2"/>
<keyword evidence="4 6" id="KW-1133">Transmembrane helix</keyword>
<dbReference type="PANTHER" id="PTHR40277:SF1">
    <property type="entry name" value="BLL5419 PROTEIN"/>
    <property type="match status" value="1"/>
</dbReference>
<keyword evidence="5 6" id="KW-0472">Membrane</keyword>
<evidence type="ECO:0000256" key="2">
    <source>
        <dbReference type="ARBA" id="ARBA00022475"/>
    </source>
</evidence>
<dbReference type="Proteomes" id="UP000017640">
    <property type="component" value="Chromosome"/>
</dbReference>
<dbReference type="STRING" id="1335757.SPICUR_06800"/>
<evidence type="ECO:0000256" key="1">
    <source>
        <dbReference type="ARBA" id="ARBA00004651"/>
    </source>
</evidence>
<dbReference type="EMBL" id="CP005990">
    <property type="protein sequence ID" value="AGY92324.1"/>
    <property type="molecule type" value="Genomic_DNA"/>
</dbReference>
<dbReference type="PATRIC" id="fig|1335757.3.peg.1330"/>
<feature type="transmembrane region" description="Helical" evidence="6">
    <location>
        <begin position="38"/>
        <end position="57"/>
    </location>
</feature>
<dbReference type="GO" id="GO:0005886">
    <property type="term" value="C:plasma membrane"/>
    <property type="evidence" value="ECO:0007669"/>
    <property type="project" value="UniProtKB-SubCell"/>
</dbReference>
<evidence type="ECO:0000256" key="4">
    <source>
        <dbReference type="ARBA" id="ARBA00022989"/>
    </source>
</evidence>
<evidence type="ECO:0000256" key="3">
    <source>
        <dbReference type="ARBA" id="ARBA00022692"/>
    </source>
</evidence>
<dbReference type="AlphaFoldDB" id="U5T459"/>
<dbReference type="HOGENOM" id="CLU_048072_4_0_6"/>
<evidence type="ECO:0000256" key="6">
    <source>
        <dbReference type="SAM" id="Phobius"/>
    </source>
</evidence>
<feature type="transmembrane region" description="Helical" evidence="6">
    <location>
        <begin position="192"/>
        <end position="218"/>
    </location>
</feature>
<name>U5T459_9GAMM</name>
<dbReference type="Pfam" id="PF03706">
    <property type="entry name" value="LPG_synthase_TM"/>
    <property type="match status" value="1"/>
</dbReference>
<dbReference type="RefSeq" id="WP_023367378.1">
    <property type="nucleotide sequence ID" value="NC_022664.1"/>
</dbReference>
<reference evidence="7 8" key="1">
    <citation type="journal article" date="2013" name="BMC Genomics">
        <title>Genomes of "Spiribacter", a streamlined, successful halophilic bacterium.</title>
        <authorList>
            <person name="Lopez-Perez M."/>
            <person name="Ghai R."/>
            <person name="Leon M.J."/>
            <person name="Rodriguez-Olmos A."/>
            <person name="Copa-Patino J.L."/>
            <person name="Soliveri J."/>
            <person name="Sanchez-Porro C."/>
            <person name="Ventosa A."/>
            <person name="Rodriguez-Valera F."/>
        </authorList>
    </citation>
    <scope>NUCLEOTIDE SEQUENCE [LARGE SCALE GENOMIC DNA]</scope>
    <source>
        <strain evidence="7 8">UAH-SP71</strain>
    </source>
</reference>
<proteinExistence type="predicted"/>
<dbReference type="eggNOG" id="COG0392">
    <property type="taxonomic scope" value="Bacteria"/>
</dbReference>
<evidence type="ECO:0000313" key="8">
    <source>
        <dbReference type="Proteomes" id="UP000017640"/>
    </source>
</evidence>
<gene>
    <name evidence="7" type="ORF">SPICUR_06800</name>
</gene>
<feature type="transmembrane region" description="Helical" evidence="6">
    <location>
        <begin position="114"/>
        <end position="135"/>
    </location>
</feature>
<dbReference type="KEGG" id="spiu:SPICUR_06800"/>
<comment type="subcellular location">
    <subcellularLocation>
        <location evidence="1">Cell membrane</location>
        <topology evidence="1">Multi-pass membrane protein</topology>
    </subcellularLocation>
</comment>
<evidence type="ECO:0008006" key="9">
    <source>
        <dbReference type="Google" id="ProtNLM"/>
    </source>
</evidence>